<comment type="caution">
    <text evidence="1">The sequence shown here is derived from an EMBL/GenBank/DDBJ whole genome shotgun (WGS) entry which is preliminary data.</text>
</comment>
<dbReference type="Proteomes" id="UP000193689">
    <property type="component" value="Unassembled WGS sequence"/>
</dbReference>
<name>A0A1Y2E746_9PEZI</name>
<feature type="non-terminal residue" evidence="1">
    <location>
        <position position="169"/>
    </location>
</feature>
<accession>A0A1Y2E746</accession>
<dbReference type="AlphaFoldDB" id="A0A1Y2E746"/>
<dbReference type="InParanoid" id="A0A1Y2E746"/>
<dbReference type="RefSeq" id="XP_040717994.1">
    <property type="nucleotide sequence ID" value="XM_040859795.1"/>
</dbReference>
<sequence>MLPTSPVTCQPERFLLLSRKVSPSTPSEPREAVAMPLPLLVFLHGIGRNNLSVGGDYQIRHIWNPCKAIALPHMPKCSMGFGSDTTTRLTIGSFIVDGYSTTKLQVQPTDNSFFLFSASPKTGFALRNVSKVISMTAMGCRSATSNGEFAFPQPYAAHLEATLRHLIFV</sequence>
<evidence type="ECO:0000313" key="2">
    <source>
        <dbReference type="Proteomes" id="UP000193689"/>
    </source>
</evidence>
<proteinExistence type="predicted"/>
<organism evidence="1 2">
    <name type="scientific">Pseudomassariella vexata</name>
    <dbReference type="NCBI Taxonomy" id="1141098"/>
    <lineage>
        <taxon>Eukaryota</taxon>
        <taxon>Fungi</taxon>
        <taxon>Dikarya</taxon>
        <taxon>Ascomycota</taxon>
        <taxon>Pezizomycotina</taxon>
        <taxon>Sordariomycetes</taxon>
        <taxon>Xylariomycetidae</taxon>
        <taxon>Amphisphaeriales</taxon>
        <taxon>Pseudomassariaceae</taxon>
        <taxon>Pseudomassariella</taxon>
    </lineage>
</organism>
<dbReference type="GeneID" id="63776007"/>
<keyword evidence="2" id="KW-1185">Reference proteome</keyword>
<protein>
    <submittedName>
        <fullName evidence="1">Uncharacterized protein</fullName>
    </submittedName>
</protein>
<dbReference type="EMBL" id="MCFJ01000004">
    <property type="protein sequence ID" value="ORY67370.1"/>
    <property type="molecule type" value="Genomic_DNA"/>
</dbReference>
<gene>
    <name evidence="1" type="ORF">BCR38DRAFT_426847</name>
</gene>
<evidence type="ECO:0000313" key="1">
    <source>
        <dbReference type="EMBL" id="ORY67370.1"/>
    </source>
</evidence>
<reference evidence="1 2" key="1">
    <citation type="submission" date="2016-07" db="EMBL/GenBank/DDBJ databases">
        <title>Pervasive Adenine N6-methylation of Active Genes in Fungi.</title>
        <authorList>
            <consortium name="DOE Joint Genome Institute"/>
            <person name="Mondo S.J."/>
            <person name="Dannebaum R.O."/>
            <person name="Kuo R.C."/>
            <person name="Labutti K."/>
            <person name="Haridas S."/>
            <person name="Kuo A."/>
            <person name="Salamov A."/>
            <person name="Ahrendt S.R."/>
            <person name="Lipzen A."/>
            <person name="Sullivan W."/>
            <person name="Andreopoulos W.B."/>
            <person name="Clum A."/>
            <person name="Lindquist E."/>
            <person name="Daum C."/>
            <person name="Ramamoorthy G.K."/>
            <person name="Gryganskyi A."/>
            <person name="Culley D."/>
            <person name="Magnuson J.K."/>
            <person name="James T.Y."/>
            <person name="O'Malley M.A."/>
            <person name="Stajich J.E."/>
            <person name="Spatafora J.W."/>
            <person name="Visel A."/>
            <person name="Grigoriev I.V."/>
        </authorList>
    </citation>
    <scope>NUCLEOTIDE SEQUENCE [LARGE SCALE GENOMIC DNA]</scope>
    <source>
        <strain evidence="1 2">CBS 129021</strain>
    </source>
</reference>